<feature type="transmembrane region" description="Helical" evidence="1">
    <location>
        <begin position="26"/>
        <end position="48"/>
    </location>
</feature>
<evidence type="ECO:0000313" key="2">
    <source>
        <dbReference type="EMBL" id="MFD2662358.1"/>
    </source>
</evidence>
<accession>A0ABW5R157</accession>
<feature type="transmembrane region" description="Helical" evidence="1">
    <location>
        <begin position="68"/>
        <end position="91"/>
    </location>
</feature>
<keyword evidence="1" id="KW-0812">Transmembrane</keyword>
<feature type="transmembrane region" description="Helical" evidence="1">
    <location>
        <begin position="112"/>
        <end position="137"/>
    </location>
</feature>
<evidence type="ECO:0000313" key="3">
    <source>
        <dbReference type="Proteomes" id="UP001597493"/>
    </source>
</evidence>
<keyword evidence="1" id="KW-0472">Membrane</keyword>
<dbReference type="Proteomes" id="UP001597493">
    <property type="component" value="Unassembled WGS sequence"/>
</dbReference>
<feature type="transmembrane region" description="Helical" evidence="1">
    <location>
        <begin position="194"/>
        <end position="214"/>
    </location>
</feature>
<reference evidence="3" key="1">
    <citation type="journal article" date="2019" name="Int. J. Syst. Evol. Microbiol.">
        <title>The Global Catalogue of Microorganisms (GCM) 10K type strain sequencing project: providing services to taxonomists for standard genome sequencing and annotation.</title>
        <authorList>
            <consortium name="The Broad Institute Genomics Platform"/>
            <consortium name="The Broad Institute Genome Sequencing Center for Infectious Disease"/>
            <person name="Wu L."/>
            <person name="Ma J."/>
        </authorList>
    </citation>
    <scope>NUCLEOTIDE SEQUENCE [LARGE SCALE GENOMIC DNA]</scope>
    <source>
        <strain evidence="3">TISTR 1827</strain>
    </source>
</reference>
<organism evidence="2 3">
    <name type="scientific">Paenibacillus thailandensis</name>
    <dbReference type="NCBI Taxonomy" id="393250"/>
    <lineage>
        <taxon>Bacteria</taxon>
        <taxon>Bacillati</taxon>
        <taxon>Bacillota</taxon>
        <taxon>Bacilli</taxon>
        <taxon>Bacillales</taxon>
        <taxon>Paenibacillaceae</taxon>
        <taxon>Paenibacillus</taxon>
    </lineage>
</organism>
<keyword evidence="3" id="KW-1185">Reference proteome</keyword>
<proteinExistence type="predicted"/>
<evidence type="ECO:0000256" key="1">
    <source>
        <dbReference type="SAM" id="Phobius"/>
    </source>
</evidence>
<sequence length="220" mass="24699">MLLADFVKVMVAPRPVMERRLRQERFFSMILLLSLLSAVLAVTSVSFFRAEDMSRVAGIEINQDTYEAYKIFLLFGTAFMSVFSPVVFILLNSLFNKLMLFIFRVSIPLRRLFILGILAYVPMLMDTVLRIVIQLFIQRPLTESPANLFAFLVESDSQLGKTLSVFTVFGVWSMALYAVGVYMLAPERARVRSVAVVVVTWLIATIVSGLINGLPGPLSS</sequence>
<protein>
    <recommendedName>
        <fullName evidence="4">Yip1 domain-containing protein</fullName>
    </recommendedName>
</protein>
<feature type="transmembrane region" description="Helical" evidence="1">
    <location>
        <begin position="163"/>
        <end position="185"/>
    </location>
</feature>
<name>A0ABW5R157_9BACL</name>
<gene>
    <name evidence="2" type="ORF">ACFSW5_19050</name>
</gene>
<comment type="caution">
    <text evidence="2">The sequence shown here is derived from an EMBL/GenBank/DDBJ whole genome shotgun (WGS) entry which is preliminary data.</text>
</comment>
<dbReference type="EMBL" id="JBHUMY010000027">
    <property type="protein sequence ID" value="MFD2662358.1"/>
    <property type="molecule type" value="Genomic_DNA"/>
</dbReference>
<dbReference type="RefSeq" id="WP_379276528.1">
    <property type="nucleotide sequence ID" value="NZ_JBHUGT010000021.1"/>
</dbReference>
<keyword evidence="1" id="KW-1133">Transmembrane helix</keyword>
<evidence type="ECO:0008006" key="4">
    <source>
        <dbReference type="Google" id="ProtNLM"/>
    </source>
</evidence>